<dbReference type="RefSeq" id="WP_354219525.1">
    <property type="nucleotide sequence ID" value="NZ_JBEPMX010000004.1"/>
</dbReference>
<sequence length="82" mass="9845">MDNNGKKKQNVLLTPSEKEKLDVLRWKLKQSDSISYTKSLYERIMKIIFRGKRRYAEYQLEESEHGIIHEHELYSIDVDDES</sequence>
<evidence type="ECO:0000313" key="1">
    <source>
        <dbReference type="EMBL" id="MET3682925.1"/>
    </source>
</evidence>
<reference evidence="1 2" key="1">
    <citation type="submission" date="2024-06" db="EMBL/GenBank/DDBJ databases">
        <title>Genomic Encyclopedia of Type Strains, Phase IV (KMG-IV): sequencing the most valuable type-strain genomes for metagenomic binning, comparative biology and taxonomic classification.</title>
        <authorList>
            <person name="Goeker M."/>
        </authorList>
    </citation>
    <scope>NUCLEOTIDE SEQUENCE [LARGE SCALE GENOMIC DNA]</scope>
    <source>
        <strain evidence="1 2">DSM 23520</strain>
    </source>
</reference>
<proteinExistence type="predicted"/>
<dbReference type="EMBL" id="JBEPMX010000004">
    <property type="protein sequence ID" value="MET3682925.1"/>
    <property type="molecule type" value="Genomic_DNA"/>
</dbReference>
<gene>
    <name evidence="1" type="ORF">ABID56_001015</name>
</gene>
<dbReference type="Proteomes" id="UP001549167">
    <property type="component" value="Unassembled WGS sequence"/>
</dbReference>
<organism evidence="1 2">
    <name type="scientific">Alkalibacillus flavidus</name>
    <dbReference type="NCBI Taxonomy" id="546021"/>
    <lineage>
        <taxon>Bacteria</taxon>
        <taxon>Bacillati</taxon>
        <taxon>Bacillota</taxon>
        <taxon>Bacilli</taxon>
        <taxon>Bacillales</taxon>
        <taxon>Bacillaceae</taxon>
        <taxon>Alkalibacillus</taxon>
    </lineage>
</organism>
<keyword evidence="2" id="KW-1185">Reference proteome</keyword>
<accession>A0ABV2KTL3</accession>
<protein>
    <submittedName>
        <fullName evidence="1">Uncharacterized protein</fullName>
    </submittedName>
</protein>
<evidence type="ECO:0000313" key="2">
    <source>
        <dbReference type="Proteomes" id="UP001549167"/>
    </source>
</evidence>
<comment type="caution">
    <text evidence="1">The sequence shown here is derived from an EMBL/GenBank/DDBJ whole genome shotgun (WGS) entry which is preliminary data.</text>
</comment>
<name>A0ABV2KTL3_9BACI</name>